<dbReference type="SUPFAM" id="SSF88723">
    <property type="entry name" value="PIN domain-like"/>
    <property type="match status" value="1"/>
</dbReference>
<protein>
    <submittedName>
        <fullName evidence="2">Toxin-antitoxin system toxin component, PIN family</fullName>
    </submittedName>
</protein>
<evidence type="ECO:0000313" key="3">
    <source>
        <dbReference type="Proteomes" id="UP000676649"/>
    </source>
</evidence>
<name>A0A975MLC6_9GAMM</name>
<sequence length="140" mass="16113">MYRVVIDTNVIISALRSKQGASNQFLRLLGQELFECVISVPLVLEYEEVCKRLMPPLGISNTQIDSFIDYICQVSLHRKIFYLWRPQLPDADDDFLLDLAVEAQAEFIITFNQRDFPGVERFNIRLATPKAFMQILGVSL</sequence>
<dbReference type="AlphaFoldDB" id="A0A975MLC6"/>
<dbReference type="Proteomes" id="UP000676649">
    <property type="component" value="Chromosome"/>
</dbReference>
<dbReference type="InterPro" id="IPR029060">
    <property type="entry name" value="PIN-like_dom_sf"/>
</dbReference>
<keyword evidence="3" id="KW-1185">Reference proteome</keyword>
<dbReference type="NCBIfam" id="TIGR00305">
    <property type="entry name" value="putative toxin-antitoxin system toxin component, PIN family"/>
    <property type="match status" value="1"/>
</dbReference>
<proteinExistence type="predicted"/>
<organism evidence="2 3">
    <name type="scientific">Methylomonas paludis</name>
    <dbReference type="NCBI Taxonomy" id="1173101"/>
    <lineage>
        <taxon>Bacteria</taxon>
        <taxon>Pseudomonadati</taxon>
        <taxon>Pseudomonadota</taxon>
        <taxon>Gammaproteobacteria</taxon>
        <taxon>Methylococcales</taxon>
        <taxon>Methylococcaceae</taxon>
        <taxon>Methylomonas</taxon>
    </lineage>
</organism>
<dbReference type="PANTHER" id="PTHR34610:SF3">
    <property type="entry name" value="SSL7007 PROTEIN"/>
    <property type="match status" value="1"/>
</dbReference>
<dbReference type="KEGG" id="mpad:KEF85_10065"/>
<dbReference type="InterPro" id="IPR002850">
    <property type="entry name" value="PIN_toxin-like"/>
</dbReference>
<dbReference type="Gene3D" id="3.40.50.1010">
    <property type="entry name" value="5'-nuclease"/>
    <property type="match status" value="1"/>
</dbReference>
<reference evidence="2" key="1">
    <citation type="submission" date="2021-04" db="EMBL/GenBank/DDBJ databases">
        <title>Draft genome sequence data of methanotrophic Methylovulum sp. strain S1L and Methylomonas sp. strain S2AM isolated from boreal lake water columns.</title>
        <authorList>
            <person name="Rissanen A.J."/>
            <person name="Mangayil R."/>
            <person name="Svenning M.M."/>
            <person name="Khanongnuch R."/>
        </authorList>
    </citation>
    <scope>NUCLEOTIDE SEQUENCE</scope>
    <source>
        <strain evidence="2">S2AM</strain>
    </source>
</reference>
<feature type="domain" description="PIN" evidence="1">
    <location>
        <begin position="3"/>
        <end position="114"/>
    </location>
</feature>
<gene>
    <name evidence="2" type="ORF">KEF85_10065</name>
</gene>
<evidence type="ECO:0000259" key="1">
    <source>
        <dbReference type="Pfam" id="PF13470"/>
    </source>
</evidence>
<dbReference type="InterPro" id="IPR002716">
    <property type="entry name" value="PIN_dom"/>
</dbReference>
<dbReference type="PANTHER" id="PTHR34610">
    <property type="entry name" value="SSL7007 PROTEIN"/>
    <property type="match status" value="1"/>
</dbReference>
<evidence type="ECO:0000313" key="2">
    <source>
        <dbReference type="EMBL" id="QWF69719.1"/>
    </source>
</evidence>
<dbReference type="EMBL" id="CP073754">
    <property type="protein sequence ID" value="QWF69719.1"/>
    <property type="molecule type" value="Genomic_DNA"/>
</dbReference>
<accession>A0A975MLC6</accession>
<dbReference type="Pfam" id="PF13470">
    <property type="entry name" value="PIN_3"/>
    <property type="match status" value="1"/>
</dbReference>